<accession>A0ABW5LVX0</accession>
<keyword evidence="1" id="KW-0808">Transferase</keyword>
<gene>
    <name evidence="3" type="ORF">ACFSRZ_16450</name>
</gene>
<protein>
    <submittedName>
        <fullName evidence="3">Methyltransferase domain-containing protein</fullName>
    </submittedName>
</protein>
<feature type="domain" description="Methyltransferase" evidence="2">
    <location>
        <begin position="48"/>
        <end position="171"/>
    </location>
</feature>
<dbReference type="GO" id="GO:0008168">
    <property type="term" value="F:methyltransferase activity"/>
    <property type="evidence" value="ECO:0007669"/>
    <property type="project" value="UniProtKB-KW"/>
</dbReference>
<evidence type="ECO:0000313" key="4">
    <source>
        <dbReference type="Proteomes" id="UP001597508"/>
    </source>
</evidence>
<dbReference type="GO" id="GO:0032259">
    <property type="term" value="P:methylation"/>
    <property type="evidence" value="ECO:0007669"/>
    <property type="project" value="UniProtKB-KW"/>
</dbReference>
<comment type="caution">
    <text evidence="3">The sequence shown here is derived from an EMBL/GenBank/DDBJ whole genome shotgun (WGS) entry which is preliminary data.</text>
</comment>
<name>A0ABW5LVX0_9FLAO</name>
<reference evidence="4" key="1">
    <citation type="journal article" date="2019" name="Int. J. Syst. Evol. Microbiol.">
        <title>The Global Catalogue of Microorganisms (GCM) 10K type strain sequencing project: providing services to taxonomists for standard genome sequencing and annotation.</title>
        <authorList>
            <consortium name="The Broad Institute Genomics Platform"/>
            <consortium name="The Broad Institute Genome Sequencing Center for Infectious Disease"/>
            <person name="Wu L."/>
            <person name="Ma J."/>
        </authorList>
    </citation>
    <scope>NUCLEOTIDE SEQUENCE [LARGE SCALE GENOMIC DNA]</scope>
    <source>
        <strain evidence="4">KCTC 52127</strain>
    </source>
</reference>
<dbReference type="CDD" id="cd02440">
    <property type="entry name" value="AdoMet_MTases"/>
    <property type="match status" value="1"/>
</dbReference>
<sequence length="218" mass="25820">MSRTNSFQLVFITFLMVCNLGYSQYKKQYWESRDKWQKVPELIKLMKIKKDMNVADIGCHEGYMTIHLSNYLNNKGRVYAVDVVKSRIDQLKKLLKEEKKTNVTPIIGKYDDPLLPKNTLDAVIIMDTYHEIDANKKVLKKVYQSLKKGGRLLILEEIKTYRIKNTRESQRSRHDIALRYVKKDLLEAGFTIEKEIPDFGRWEEKEEEQMWILVAVKK</sequence>
<evidence type="ECO:0000313" key="3">
    <source>
        <dbReference type="EMBL" id="MFD2568968.1"/>
    </source>
</evidence>
<dbReference type="Proteomes" id="UP001597508">
    <property type="component" value="Unassembled WGS sequence"/>
</dbReference>
<organism evidence="3 4">
    <name type="scientific">Pseudotenacibaculum haliotis</name>
    <dbReference type="NCBI Taxonomy" id="1862138"/>
    <lineage>
        <taxon>Bacteria</taxon>
        <taxon>Pseudomonadati</taxon>
        <taxon>Bacteroidota</taxon>
        <taxon>Flavobacteriia</taxon>
        <taxon>Flavobacteriales</taxon>
        <taxon>Flavobacteriaceae</taxon>
        <taxon>Pseudotenacibaculum</taxon>
    </lineage>
</organism>
<dbReference type="SUPFAM" id="SSF53335">
    <property type="entry name" value="S-adenosyl-L-methionine-dependent methyltransferases"/>
    <property type="match status" value="1"/>
</dbReference>
<evidence type="ECO:0000256" key="1">
    <source>
        <dbReference type="ARBA" id="ARBA00022679"/>
    </source>
</evidence>
<dbReference type="PANTHER" id="PTHR43861:SF3">
    <property type="entry name" value="PUTATIVE (AFU_ORTHOLOGUE AFUA_2G14390)-RELATED"/>
    <property type="match status" value="1"/>
</dbReference>
<dbReference type="EMBL" id="JBHULH010000012">
    <property type="protein sequence ID" value="MFD2568968.1"/>
    <property type="molecule type" value="Genomic_DNA"/>
</dbReference>
<dbReference type="RefSeq" id="WP_379667672.1">
    <property type="nucleotide sequence ID" value="NZ_JBHULH010000012.1"/>
</dbReference>
<dbReference type="InterPro" id="IPR029063">
    <property type="entry name" value="SAM-dependent_MTases_sf"/>
</dbReference>
<keyword evidence="4" id="KW-1185">Reference proteome</keyword>
<proteinExistence type="predicted"/>
<dbReference type="InterPro" id="IPR025714">
    <property type="entry name" value="Methyltranfer_dom"/>
</dbReference>
<dbReference type="PANTHER" id="PTHR43861">
    <property type="entry name" value="TRANS-ACONITATE 2-METHYLTRANSFERASE-RELATED"/>
    <property type="match status" value="1"/>
</dbReference>
<keyword evidence="3" id="KW-0489">Methyltransferase</keyword>
<dbReference type="Gene3D" id="3.40.50.150">
    <property type="entry name" value="Vaccinia Virus protein VP39"/>
    <property type="match status" value="1"/>
</dbReference>
<dbReference type="Pfam" id="PF13847">
    <property type="entry name" value="Methyltransf_31"/>
    <property type="match status" value="1"/>
</dbReference>
<evidence type="ECO:0000259" key="2">
    <source>
        <dbReference type="Pfam" id="PF13847"/>
    </source>
</evidence>